<comment type="caution">
    <text evidence="2">The sequence shown here is derived from an EMBL/GenBank/DDBJ whole genome shotgun (WGS) entry which is preliminary data.</text>
</comment>
<feature type="region of interest" description="Disordered" evidence="1">
    <location>
        <begin position="30"/>
        <end position="68"/>
    </location>
</feature>
<dbReference type="Gramene" id="GBG61929">
    <property type="protein sequence ID" value="GBG61929"/>
    <property type="gene ID" value="CBR_g26092"/>
</dbReference>
<sequence>MKEPYERTTNPGGDISRRIQLRYGYCLRRKEGEKKDKKLRASDYGFSDVAAPRRMPPAPIKQPMPRLE</sequence>
<keyword evidence="3" id="KW-1185">Reference proteome</keyword>
<name>A0A388JVT8_CHABU</name>
<evidence type="ECO:0000313" key="3">
    <source>
        <dbReference type="Proteomes" id="UP000265515"/>
    </source>
</evidence>
<accession>A0A388JVT8</accession>
<dbReference type="AlphaFoldDB" id="A0A388JVT8"/>
<evidence type="ECO:0000256" key="1">
    <source>
        <dbReference type="SAM" id="MobiDB-lite"/>
    </source>
</evidence>
<gene>
    <name evidence="2" type="ORF">CBR_g26092</name>
</gene>
<feature type="compositionally biased region" description="Basic and acidic residues" evidence="1">
    <location>
        <begin position="30"/>
        <end position="41"/>
    </location>
</feature>
<protein>
    <submittedName>
        <fullName evidence="2">Uncharacterized protein</fullName>
    </submittedName>
</protein>
<evidence type="ECO:0000313" key="2">
    <source>
        <dbReference type="EMBL" id="GBG61929.1"/>
    </source>
</evidence>
<organism evidence="2 3">
    <name type="scientific">Chara braunii</name>
    <name type="common">Braun's stonewort</name>
    <dbReference type="NCBI Taxonomy" id="69332"/>
    <lineage>
        <taxon>Eukaryota</taxon>
        <taxon>Viridiplantae</taxon>
        <taxon>Streptophyta</taxon>
        <taxon>Charophyceae</taxon>
        <taxon>Charales</taxon>
        <taxon>Characeae</taxon>
        <taxon>Chara</taxon>
    </lineage>
</organism>
<proteinExistence type="predicted"/>
<dbReference type="Proteomes" id="UP000265515">
    <property type="component" value="Unassembled WGS sequence"/>
</dbReference>
<reference evidence="2 3" key="1">
    <citation type="journal article" date="2018" name="Cell">
        <title>The Chara Genome: Secondary Complexity and Implications for Plant Terrestrialization.</title>
        <authorList>
            <person name="Nishiyama T."/>
            <person name="Sakayama H."/>
            <person name="Vries J.D."/>
            <person name="Buschmann H."/>
            <person name="Saint-Marcoux D."/>
            <person name="Ullrich K.K."/>
            <person name="Haas F.B."/>
            <person name="Vanderstraeten L."/>
            <person name="Becker D."/>
            <person name="Lang D."/>
            <person name="Vosolsobe S."/>
            <person name="Rombauts S."/>
            <person name="Wilhelmsson P.K.I."/>
            <person name="Janitza P."/>
            <person name="Kern R."/>
            <person name="Heyl A."/>
            <person name="Rumpler F."/>
            <person name="Villalobos L.I.A.C."/>
            <person name="Clay J.M."/>
            <person name="Skokan R."/>
            <person name="Toyoda A."/>
            <person name="Suzuki Y."/>
            <person name="Kagoshima H."/>
            <person name="Schijlen E."/>
            <person name="Tajeshwar N."/>
            <person name="Catarino B."/>
            <person name="Hetherington A.J."/>
            <person name="Saltykova A."/>
            <person name="Bonnot C."/>
            <person name="Breuninger H."/>
            <person name="Symeonidi A."/>
            <person name="Radhakrishnan G.V."/>
            <person name="Van Nieuwerburgh F."/>
            <person name="Deforce D."/>
            <person name="Chang C."/>
            <person name="Karol K.G."/>
            <person name="Hedrich R."/>
            <person name="Ulvskov P."/>
            <person name="Glockner G."/>
            <person name="Delwiche C.F."/>
            <person name="Petrasek J."/>
            <person name="Van de Peer Y."/>
            <person name="Friml J."/>
            <person name="Beilby M."/>
            <person name="Dolan L."/>
            <person name="Kohara Y."/>
            <person name="Sugano S."/>
            <person name="Fujiyama A."/>
            <person name="Delaux P.-M."/>
            <person name="Quint M."/>
            <person name="TheiBen G."/>
            <person name="Hagemann M."/>
            <person name="Harholt J."/>
            <person name="Dunand C."/>
            <person name="Zachgo S."/>
            <person name="Langdale J."/>
            <person name="Maumus F."/>
            <person name="Straeten D.V.D."/>
            <person name="Gould S.B."/>
            <person name="Rensing S.A."/>
        </authorList>
    </citation>
    <scope>NUCLEOTIDE SEQUENCE [LARGE SCALE GENOMIC DNA]</scope>
    <source>
        <strain evidence="2 3">S276</strain>
    </source>
</reference>
<dbReference type="EMBL" id="BFEA01000024">
    <property type="protein sequence ID" value="GBG61929.1"/>
    <property type="molecule type" value="Genomic_DNA"/>
</dbReference>